<dbReference type="AlphaFoldDB" id="A0A5N4BZ66"/>
<organism evidence="2 3">
    <name type="scientific">Camelus dromedarius</name>
    <name type="common">Dromedary</name>
    <name type="synonym">Arabian camel</name>
    <dbReference type="NCBI Taxonomy" id="9838"/>
    <lineage>
        <taxon>Eukaryota</taxon>
        <taxon>Metazoa</taxon>
        <taxon>Chordata</taxon>
        <taxon>Craniata</taxon>
        <taxon>Vertebrata</taxon>
        <taxon>Euteleostomi</taxon>
        <taxon>Mammalia</taxon>
        <taxon>Eutheria</taxon>
        <taxon>Laurasiatheria</taxon>
        <taxon>Artiodactyla</taxon>
        <taxon>Tylopoda</taxon>
        <taxon>Camelidae</taxon>
        <taxon>Camelus</taxon>
    </lineage>
</organism>
<dbReference type="Proteomes" id="UP000299084">
    <property type="component" value="Unassembled WGS sequence"/>
</dbReference>
<proteinExistence type="predicted"/>
<name>A0A5N4BZ66_CAMDR</name>
<sequence>MESLVLKRGAPSPPRKGRRGCEGEEENSWEPAPLTSSPGVLHSVLWSIHVGPQESDRETGPGSKGWTWGGVQTGFQVLSKALSSLTPVPTSFLQPCLGVGTVTGQVGVTYRRASGDSSGVGQPKGIWAHPGKGACLQDLTKHEAFDSCGWEAFEGSLFNNVEEQEAEGRGAGFPRERPPFCPIQL</sequence>
<feature type="region of interest" description="Disordered" evidence="1">
    <location>
        <begin position="1"/>
        <end position="36"/>
    </location>
</feature>
<accession>A0A5N4BZ66</accession>
<evidence type="ECO:0000256" key="1">
    <source>
        <dbReference type="SAM" id="MobiDB-lite"/>
    </source>
</evidence>
<dbReference type="EMBL" id="JWIN03000075">
    <property type="protein sequence ID" value="KAB1251734.1"/>
    <property type="molecule type" value="Genomic_DNA"/>
</dbReference>
<protein>
    <submittedName>
        <fullName evidence="2">Uncharacterized protein</fullName>
    </submittedName>
</protein>
<reference evidence="2 3" key="1">
    <citation type="journal article" date="2019" name="Mol. Ecol. Resour.">
        <title>Improving Illumina assemblies with Hi-C and long reads: an example with the North African dromedary.</title>
        <authorList>
            <person name="Elbers J.P."/>
            <person name="Rogers M.F."/>
            <person name="Perelman P.L."/>
            <person name="Proskuryakova A.A."/>
            <person name="Serdyukova N.A."/>
            <person name="Johnson W.E."/>
            <person name="Horin P."/>
            <person name="Corander J."/>
            <person name="Murphy D."/>
            <person name="Burger P.A."/>
        </authorList>
    </citation>
    <scope>NUCLEOTIDE SEQUENCE [LARGE SCALE GENOMIC DNA]</scope>
    <source>
        <strain evidence="2">Drom800</strain>
        <tissue evidence="2">Blood</tissue>
    </source>
</reference>
<evidence type="ECO:0000313" key="2">
    <source>
        <dbReference type="EMBL" id="KAB1251734.1"/>
    </source>
</evidence>
<evidence type="ECO:0000313" key="3">
    <source>
        <dbReference type="Proteomes" id="UP000299084"/>
    </source>
</evidence>
<gene>
    <name evidence="2" type="ORF">Cadr_000030279</name>
</gene>
<comment type="caution">
    <text evidence="2">The sequence shown here is derived from an EMBL/GenBank/DDBJ whole genome shotgun (WGS) entry which is preliminary data.</text>
</comment>
<keyword evidence="3" id="KW-1185">Reference proteome</keyword>